<proteinExistence type="predicted"/>
<accession>A0A166T2Y6</accession>
<keyword evidence="2" id="KW-1185">Reference proteome</keyword>
<dbReference type="AlphaFoldDB" id="A0A166T2Y6"/>
<organism evidence="1 2">
    <name type="scientific">Colletotrichum tofieldiae</name>
    <dbReference type="NCBI Taxonomy" id="708197"/>
    <lineage>
        <taxon>Eukaryota</taxon>
        <taxon>Fungi</taxon>
        <taxon>Dikarya</taxon>
        <taxon>Ascomycota</taxon>
        <taxon>Pezizomycotina</taxon>
        <taxon>Sordariomycetes</taxon>
        <taxon>Hypocreomycetidae</taxon>
        <taxon>Glomerellales</taxon>
        <taxon>Glomerellaceae</taxon>
        <taxon>Colletotrichum</taxon>
        <taxon>Colletotrichum spaethianum species complex</taxon>
    </lineage>
</organism>
<comment type="caution">
    <text evidence="1">The sequence shown here is derived from an EMBL/GenBank/DDBJ whole genome shotgun (WGS) entry which is preliminary data.</text>
</comment>
<protein>
    <submittedName>
        <fullName evidence="1">Uncharacterized protein</fullName>
    </submittedName>
</protein>
<dbReference type="EMBL" id="LFIV01000070">
    <property type="protein sequence ID" value="KZL71512.1"/>
    <property type="molecule type" value="Genomic_DNA"/>
</dbReference>
<gene>
    <name evidence="1" type="ORF">CT0861_05000</name>
</gene>
<name>A0A166T2Y6_9PEZI</name>
<evidence type="ECO:0000313" key="2">
    <source>
        <dbReference type="Proteomes" id="UP000076552"/>
    </source>
</evidence>
<evidence type="ECO:0000313" key="1">
    <source>
        <dbReference type="EMBL" id="KZL71512.1"/>
    </source>
</evidence>
<dbReference type="Proteomes" id="UP000076552">
    <property type="component" value="Unassembled WGS sequence"/>
</dbReference>
<sequence length="105" mass="11365">MDGQDVGDLRVEIFSFGLALVGDFFLRCSFASLSGGPVCFHCPVIEKGAPKLCPKFPIVGGTDICRRRGPQGPKACFGGALGEGTWEKTTAWQFHPTWYRVSVSP</sequence>
<reference evidence="1 2" key="1">
    <citation type="submission" date="2015-06" db="EMBL/GenBank/DDBJ databases">
        <title>Survival trade-offs in plant roots during colonization by closely related pathogenic and mutualistic fungi.</title>
        <authorList>
            <person name="Hacquard S."/>
            <person name="Kracher B."/>
            <person name="Hiruma K."/>
            <person name="Weinman A."/>
            <person name="Muench P."/>
            <person name="Garrido Oter R."/>
            <person name="Ver Loren van Themaat E."/>
            <person name="Dallerey J.-F."/>
            <person name="Damm U."/>
            <person name="Henrissat B."/>
            <person name="Lespinet O."/>
            <person name="Thon M."/>
            <person name="Kemen E."/>
            <person name="McHardy A.C."/>
            <person name="Schulze-Lefert P."/>
            <person name="O'Connell R.J."/>
        </authorList>
    </citation>
    <scope>NUCLEOTIDE SEQUENCE [LARGE SCALE GENOMIC DNA]</scope>
    <source>
        <strain evidence="1 2">0861</strain>
    </source>
</reference>